<protein>
    <recommendedName>
        <fullName evidence="4">Adhesin domain-containing protein</fullName>
    </recommendedName>
</protein>
<feature type="chain" id="PRO_5045519242" description="Adhesin domain-containing protein" evidence="1">
    <location>
        <begin position="19"/>
        <end position="204"/>
    </location>
</feature>
<evidence type="ECO:0000256" key="1">
    <source>
        <dbReference type="SAM" id="SignalP"/>
    </source>
</evidence>
<dbReference type="Proteomes" id="UP000615755">
    <property type="component" value="Unassembled WGS sequence"/>
</dbReference>
<gene>
    <name evidence="2" type="ORF">PAUR_a4305</name>
</gene>
<name>A0ABR9EJ35_9GAMM</name>
<sequence>MKAILLLVLLAAINTASAADNHIIKQSFAIEDSQVLEIDVPAGNLEMIAYDGEQIEVSVVLKSQQHGNWYPHTNNLSDIKLKSQRNQNKLSLSIDEENLQQHWHVKVPTTFRLDIEIGVGNVDIADLSNSAEVEVGVGKVRIDTNVSDFNSVSLESAVGNTSLIGLVNKAQHHKKVIHSETIYHGKGAYNLEVEVGVGNIKVRH</sequence>
<keyword evidence="3" id="KW-1185">Reference proteome</keyword>
<reference evidence="2 3" key="1">
    <citation type="submission" date="2015-03" db="EMBL/GenBank/DDBJ databases">
        <title>Genome sequence of Pseudoalteromonas aurantia.</title>
        <authorList>
            <person name="Xie B.-B."/>
            <person name="Rong J.-C."/>
            <person name="Qin Q.-L."/>
            <person name="Zhang Y.-Z."/>
        </authorList>
    </citation>
    <scope>NUCLEOTIDE SEQUENCE [LARGE SCALE GENOMIC DNA]</scope>
    <source>
        <strain evidence="2 3">208</strain>
    </source>
</reference>
<organism evidence="2 3">
    <name type="scientific">Pseudoalteromonas aurantia 208</name>
    <dbReference type="NCBI Taxonomy" id="1314867"/>
    <lineage>
        <taxon>Bacteria</taxon>
        <taxon>Pseudomonadati</taxon>
        <taxon>Pseudomonadota</taxon>
        <taxon>Gammaproteobacteria</taxon>
        <taxon>Alteromonadales</taxon>
        <taxon>Pseudoalteromonadaceae</taxon>
        <taxon>Pseudoalteromonas</taxon>
    </lineage>
</organism>
<dbReference type="EMBL" id="AQGV01000013">
    <property type="protein sequence ID" value="MBE0369738.1"/>
    <property type="molecule type" value="Genomic_DNA"/>
</dbReference>
<feature type="signal peptide" evidence="1">
    <location>
        <begin position="1"/>
        <end position="18"/>
    </location>
</feature>
<proteinExistence type="predicted"/>
<evidence type="ECO:0000313" key="2">
    <source>
        <dbReference type="EMBL" id="MBE0369738.1"/>
    </source>
</evidence>
<evidence type="ECO:0000313" key="3">
    <source>
        <dbReference type="Proteomes" id="UP000615755"/>
    </source>
</evidence>
<keyword evidence="1" id="KW-0732">Signal</keyword>
<accession>A0ABR9EJ35</accession>
<comment type="caution">
    <text evidence="2">The sequence shown here is derived from an EMBL/GenBank/DDBJ whole genome shotgun (WGS) entry which is preliminary data.</text>
</comment>
<dbReference type="RefSeq" id="WP_192508936.1">
    <property type="nucleotide sequence ID" value="NZ_AQGV01000013.1"/>
</dbReference>
<evidence type="ECO:0008006" key="4">
    <source>
        <dbReference type="Google" id="ProtNLM"/>
    </source>
</evidence>